<dbReference type="AlphaFoldDB" id="A0A0F9B463"/>
<name>A0A0F9B463_9ZZZZ</name>
<dbReference type="Gene3D" id="2.40.33.20">
    <property type="entry name" value="PK beta-barrel domain-like"/>
    <property type="match status" value="1"/>
</dbReference>
<reference evidence="2" key="1">
    <citation type="journal article" date="2015" name="Nature">
        <title>Complex archaea that bridge the gap between prokaryotes and eukaryotes.</title>
        <authorList>
            <person name="Spang A."/>
            <person name="Saw J.H."/>
            <person name="Jorgensen S.L."/>
            <person name="Zaremba-Niedzwiedzka K."/>
            <person name="Martijn J."/>
            <person name="Lind A.E."/>
            <person name="van Eijk R."/>
            <person name="Schleper C."/>
            <person name="Guy L."/>
            <person name="Ettema T.J."/>
        </authorList>
    </citation>
    <scope>NUCLEOTIDE SEQUENCE</scope>
</reference>
<dbReference type="InterPro" id="IPR011037">
    <property type="entry name" value="Pyrv_Knase-like_insert_dom_sf"/>
</dbReference>
<dbReference type="PANTHER" id="PTHR36930">
    <property type="entry name" value="METAL-SULFUR CLUSTER BIOSYNTHESIS PROTEINS YUAD-RELATED"/>
    <property type="match status" value="1"/>
</dbReference>
<dbReference type="PANTHER" id="PTHR36930:SF1">
    <property type="entry name" value="MOSC DOMAIN-CONTAINING PROTEIN"/>
    <property type="match status" value="1"/>
</dbReference>
<protein>
    <recommendedName>
        <fullName evidence="1">MOSC domain-containing protein</fullName>
    </recommendedName>
</protein>
<dbReference type="InterPro" id="IPR052716">
    <property type="entry name" value="MOSC_domain"/>
</dbReference>
<dbReference type="GO" id="GO:0030151">
    <property type="term" value="F:molybdenum ion binding"/>
    <property type="evidence" value="ECO:0007669"/>
    <property type="project" value="InterPro"/>
</dbReference>
<evidence type="ECO:0000259" key="1">
    <source>
        <dbReference type="PROSITE" id="PS51340"/>
    </source>
</evidence>
<dbReference type="SUPFAM" id="SSF50800">
    <property type="entry name" value="PK beta-barrel domain-like"/>
    <property type="match status" value="1"/>
</dbReference>
<dbReference type="Pfam" id="PF03473">
    <property type="entry name" value="MOSC"/>
    <property type="match status" value="1"/>
</dbReference>
<dbReference type="PROSITE" id="PS51340">
    <property type="entry name" value="MOSC"/>
    <property type="match status" value="1"/>
</dbReference>
<gene>
    <name evidence="2" type="ORF">LCGC14_2574360</name>
</gene>
<proteinExistence type="predicted"/>
<organism evidence="2">
    <name type="scientific">marine sediment metagenome</name>
    <dbReference type="NCBI Taxonomy" id="412755"/>
    <lineage>
        <taxon>unclassified sequences</taxon>
        <taxon>metagenomes</taxon>
        <taxon>ecological metagenomes</taxon>
    </lineage>
</organism>
<feature type="domain" description="MOSC" evidence="1">
    <location>
        <begin position="19"/>
        <end position="151"/>
    </location>
</feature>
<dbReference type="GO" id="GO:0030170">
    <property type="term" value="F:pyridoxal phosphate binding"/>
    <property type="evidence" value="ECO:0007669"/>
    <property type="project" value="InterPro"/>
</dbReference>
<dbReference type="InterPro" id="IPR005302">
    <property type="entry name" value="MoCF_Sase_C"/>
</dbReference>
<accession>A0A0F9B463</accession>
<comment type="caution">
    <text evidence="2">The sequence shown here is derived from an EMBL/GenBank/DDBJ whole genome shotgun (WGS) entry which is preliminary data.</text>
</comment>
<evidence type="ECO:0000313" key="2">
    <source>
        <dbReference type="EMBL" id="KKL08587.1"/>
    </source>
</evidence>
<dbReference type="GO" id="GO:0003824">
    <property type="term" value="F:catalytic activity"/>
    <property type="evidence" value="ECO:0007669"/>
    <property type="project" value="InterPro"/>
</dbReference>
<sequence length="162" mass="18158">MKGRVFSINQSQAKGVPKLPVKEGYLKEGWGLLGDAHSGKWHRQISFLSWESIKSQNECPRIKKSENERFKPGDFAENITTEDLDLAKLRVGNGIEIGDKIKVRVTQIGKECHTHCAIYKRVGKCIMPKEGIFAEVLKGGKVEVGDEIRIGSNDENRNNHGE</sequence>
<dbReference type="EMBL" id="LAZR01042820">
    <property type="protein sequence ID" value="KKL08587.1"/>
    <property type="molecule type" value="Genomic_DNA"/>
</dbReference>